<dbReference type="Pfam" id="PF00150">
    <property type="entry name" value="Cellulase"/>
    <property type="match status" value="1"/>
</dbReference>
<comment type="similarity">
    <text evidence="1 4">Belongs to the glycosyl hydrolase 5 (cellulase A) family.</text>
</comment>
<keyword evidence="3 4" id="KW-0326">Glycosidase</keyword>
<keyword evidence="2 4" id="KW-0378">Hydrolase</keyword>
<keyword evidence="8" id="KW-1185">Reference proteome</keyword>
<evidence type="ECO:0000259" key="6">
    <source>
        <dbReference type="Pfam" id="PF00150"/>
    </source>
</evidence>
<evidence type="ECO:0000256" key="1">
    <source>
        <dbReference type="ARBA" id="ARBA00005641"/>
    </source>
</evidence>
<dbReference type="PANTHER" id="PTHR31263">
    <property type="entry name" value="CELLULASE FAMILY PROTEIN (AFU_ORTHOLOGUE AFUA_5G14560)"/>
    <property type="match status" value="1"/>
</dbReference>
<dbReference type="GO" id="GO:0000272">
    <property type="term" value="P:polysaccharide catabolic process"/>
    <property type="evidence" value="ECO:0007669"/>
    <property type="project" value="InterPro"/>
</dbReference>
<feature type="chain" id="PRO_5017823106" evidence="5">
    <location>
        <begin position="19"/>
        <end position="417"/>
    </location>
</feature>
<dbReference type="GO" id="GO:0004553">
    <property type="term" value="F:hydrolase activity, hydrolyzing O-glycosyl compounds"/>
    <property type="evidence" value="ECO:0007669"/>
    <property type="project" value="InterPro"/>
</dbReference>
<keyword evidence="5" id="KW-0732">Signal</keyword>
<proteinExistence type="inferred from homology"/>
<dbReference type="STRING" id="1849047.A0A3D8RFR5"/>
<dbReference type="SUPFAM" id="SSF51445">
    <property type="entry name" value="(Trans)glycosidases"/>
    <property type="match status" value="1"/>
</dbReference>
<evidence type="ECO:0000256" key="5">
    <source>
        <dbReference type="SAM" id="SignalP"/>
    </source>
</evidence>
<name>A0A3D8RFR5_9HELO</name>
<gene>
    <name evidence="7" type="ORF">BP6252_06779</name>
</gene>
<feature type="signal peptide" evidence="5">
    <location>
        <begin position="1"/>
        <end position="18"/>
    </location>
</feature>
<protein>
    <submittedName>
        <fullName evidence="7">Putative beta-galactanase protein</fullName>
    </submittedName>
</protein>
<accession>A0A3D8RFR5</accession>
<dbReference type="AlphaFoldDB" id="A0A3D8RFR5"/>
<evidence type="ECO:0000256" key="3">
    <source>
        <dbReference type="ARBA" id="ARBA00023295"/>
    </source>
</evidence>
<dbReference type="Proteomes" id="UP000256645">
    <property type="component" value="Unassembled WGS sequence"/>
</dbReference>
<dbReference type="PANTHER" id="PTHR31263:SF0">
    <property type="entry name" value="CELLULASE FAMILY PROTEIN (AFU_ORTHOLOGUE AFUA_5G14560)"/>
    <property type="match status" value="1"/>
</dbReference>
<evidence type="ECO:0000313" key="7">
    <source>
        <dbReference type="EMBL" id="RDW72872.1"/>
    </source>
</evidence>
<dbReference type="InterPro" id="IPR001547">
    <property type="entry name" value="Glyco_hydro_5"/>
</dbReference>
<comment type="caution">
    <text evidence="7">The sequence shown here is derived from an EMBL/GenBank/DDBJ whole genome shotgun (WGS) entry which is preliminary data.</text>
</comment>
<feature type="domain" description="Glycoside hydrolase family 5" evidence="6">
    <location>
        <begin position="47"/>
        <end position="370"/>
    </location>
</feature>
<dbReference type="Gene3D" id="3.20.20.80">
    <property type="entry name" value="Glycosidases"/>
    <property type="match status" value="1"/>
</dbReference>
<sequence length="417" mass="46614">MFFTRLVSILAAVSFVLAADWPNGPFVNDGRWIVDASKNSVIYAGVNWPGAAETMLPEGLQYQSIEFIVAKIKEMGMNVIRLTYATEMIDQIYDNGGEGIPIATALVSALGQENGTSIFQRILANNPTFSENITHLEVFDAIASECAKNEIYVHLDNHVSKAMWCCAYNDGNGFFHDTYFDVGNWTRGLSYMANHGLSWPNLMSMSLRNELRPTLDSLVVTTLYYNWGTWYTNVKLGADAINAANPKVLIFLSGLLSDTYLTPAIDEAWLLPSFSTFNKNDFAAPNKLVWELHNYDLVTLEAVTCSELQTILHLAGFSTLTSDNEKTALPMVMTEWGFDQDDSTWEGVYATCLVDYLPAQQVGWMIWVIGGSHYIREGTQDADETYGMLNHEWSDWRSPAFVEEALIPMVNKSLSNA</sequence>
<reference evidence="7 8" key="1">
    <citation type="journal article" date="2018" name="IMA Fungus">
        <title>IMA Genome-F 9: Draft genome sequence of Annulohypoxylon stygium, Aspergillus mulundensis, Berkeleyomyces basicola (syn. Thielaviopsis basicola), Ceratocystis smalleyi, two Cercospora beticola strains, Coleophoma cylindrospora, Fusarium fracticaudum, Phialophora cf. hyalina, and Morchella septimelata.</title>
        <authorList>
            <person name="Wingfield B.D."/>
            <person name="Bills G.F."/>
            <person name="Dong Y."/>
            <person name="Huang W."/>
            <person name="Nel W.J."/>
            <person name="Swalarsk-Parry B.S."/>
            <person name="Vaghefi N."/>
            <person name="Wilken P.M."/>
            <person name="An Z."/>
            <person name="de Beer Z.W."/>
            <person name="De Vos L."/>
            <person name="Chen L."/>
            <person name="Duong T.A."/>
            <person name="Gao Y."/>
            <person name="Hammerbacher A."/>
            <person name="Kikkert J.R."/>
            <person name="Li Y."/>
            <person name="Li H."/>
            <person name="Li K."/>
            <person name="Li Q."/>
            <person name="Liu X."/>
            <person name="Ma X."/>
            <person name="Naidoo K."/>
            <person name="Pethybridge S.J."/>
            <person name="Sun J."/>
            <person name="Steenkamp E.T."/>
            <person name="van der Nest M.A."/>
            <person name="van Wyk S."/>
            <person name="Wingfield M.J."/>
            <person name="Xiong C."/>
            <person name="Yue Q."/>
            <person name="Zhang X."/>
        </authorList>
    </citation>
    <scope>NUCLEOTIDE SEQUENCE [LARGE SCALE GENOMIC DNA]</scope>
    <source>
        <strain evidence="7 8">BP6252</strain>
    </source>
</reference>
<organism evidence="7 8">
    <name type="scientific">Coleophoma cylindrospora</name>
    <dbReference type="NCBI Taxonomy" id="1849047"/>
    <lineage>
        <taxon>Eukaryota</taxon>
        <taxon>Fungi</taxon>
        <taxon>Dikarya</taxon>
        <taxon>Ascomycota</taxon>
        <taxon>Pezizomycotina</taxon>
        <taxon>Leotiomycetes</taxon>
        <taxon>Helotiales</taxon>
        <taxon>Dermateaceae</taxon>
        <taxon>Coleophoma</taxon>
    </lineage>
</organism>
<dbReference type="InterPro" id="IPR017853">
    <property type="entry name" value="GH"/>
</dbReference>
<evidence type="ECO:0000256" key="2">
    <source>
        <dbReference type="ARBA" id="ARBA00022801"/>
    </source>
</evidence>
<dbReference type="EMBL" id="PDLM01000007">
    <property type="protein sequence ID" value="RDW72872.1"/>
    <property type="molecule type" value="Genomic_DNA"/>
</dbReference>
<dbReference type="OrthoDB" id="442731at2759"/>
<evidence type="ECO:0000256" key="4">
    <source>
        <dbReference type="RuleBase" id="RU361153"/>
    </source>
</evidence>
<evidence type="ECO:0000313" key="8">
    <source>
        <dbReference type="Proteomes" id="UP000256645"/>
    </source>
</evidence>